<dbReference type="Pfam" id="PF13855">
    <property type="entry name" value="LRR_8"/>
    <property type="match status" value="1"/>
</dbReference>
<keyword evidence="10" id="KW-1185">Reference proteome</keyword>
<gene>
    <name evidence="11" type="primary">Lrtm1</name>
</gene>
<dbReference type="KEGG" id="maua:106021741"/>
<feature type="region of interest" description="Disordered" evidence="5">
    <location>
        <begin position="239"/>
        <end position="277"/>
    </location>
</feature>
<evidence type="ECO:0000256" key="6">
    <source>
        <dbReference type="SAM" id="Phobius"/>
    </source>
</evidence>
<dbReference type="InterPro" id="IPR050467">
    <property type="entry name" value="LRFN"/>
</dbReference>
<dbReference type="PANTHER" id="PTHR45842">
    <property type="entry name" value="SYNAPTIC ADHESION-LIKE MOLECULE SALM"/>
    <property type="match status" value="1"/>
</dbReference>
<feature type="signal peptide" evidence="7">
    <location>
        <begin position="1"/>
        <end position="20"/>
    </location>
</feature>
<sequence length="365" mass="39603">MKGALLLFSSVSILLPGVGSCPKKCLCHPSSNSVDCGGQGLSTVPPDLPPWTLTLLLQDNQIHWLPALAFRAVPRLNTLNLSNNSLSNLASEAFYGLRHLEVLNLTQNSLLSLESSLAHALPGLRELDLSSNSLSLLPTSLGKPWENLTVFSMQRNRLLHLDRALLEAMPKVRLVLLQDNPWKCDCHLLGLKLWLERFTFEGGVTDGAICRLPEPWKGKDLLSIPHELYQPCPPPSPDLAPLLVQQPGSTAGEVHRPSESDSGWQDPPECEAKPKPKPVNLRNAVATVVVTGVVCGIVCLMMLAAAVYGCTYAAITAGCHGRPLAPAGDSEKMGSKEPTHTVPQPEDLRAKVLDRRGLQEMSEWA</sequence>
<organism evidence="10 11">
    <name type="scientific">Mesocricetus auratus</name>
    <name type="common">Golden hamster</name>
    <dbReference type="NCBI Taxonomy" id="10036"/>
    <lineage>
        <taxon>Eukaryota</taxon>
        <taxon>Metazoa</taxon>
        <taxon>Chordata</taxon>
        <taxon>Craniata</taxon>
        <taxon>Vertebrata</taxon>
        <taxon>Euteleostomi</taxon>
        <taxon>Mammalia</taxon>
        <taxon>Eutheria</taxon>
        <taxon>Euarchontoglires</taxon>
        <taxon>Glires</taxon>
        <taxon>Rodentia</taxon>
        <taxon>Myomorpha</taxon>
        <taxon>Muroidea</taxon>
        <taxon>Cricetidae</taxon>
        <taxon>Cricetinae</taxon>
        <taxon>Mesocricetus</taxon>
    </lineage>
</organism>
<evidence type="ECO:0000256" key="1">
    <source>
        <dbReference type="ARBA" id="ARBA00022614"/>
    </source>
</evidence>
<dbReference type="RefSeq" id="XP_021087185.2">
    <property type="nucleotide sequence ID" value="XM_021231526.2"/>
</dbReference>
<dbReference type="GeneID" id="106021741"/>
<keyword evidence="4" id="KW-0325">Glycoprotein</keyword>
<dbReference type="InterPro" id="IPR032675">
    <property type="entry name" value="LRR_dom_sf"/>
</dbReference>
<dbReference type="SMART" id="SM00013">
    <property type="entry name" value="LRRNT"/>
    <property type="match status" value="1"/>
</dbReference>
<dbReference type="STRING" id="10036.ENSMAUP00000014241"/>
<dbReference type="PANTHER" id="PTHR45842:SF12">
    <property type="entry name" value="KEKKON 5, ISOFORM A"/>
    <property type="match status" value="1"/>
</dbReference>
<keyword evidence="3" id="KW-0677">Repeat</keyword>
<evidence type="ECO:0000313" key="10">
    <source>
        <dbReference type="Proteomes" id="UP000886700"/>
    </source>
</evidence>
<dbReference type="SMART" id="SM00369">
    <property type="entry name" value="LRR_TYP"/>
    <property type="match status" value="5"/>
</dbReference>
<feature type="region of interest" description="Disordered" evidence="5">
    <location>
        <begin position="327"/>
        <end position="365"/>
    </location>
</feature>
<evidence type="ECO:0000256" key="7">
    <source>
        <dbReference type="SAM" id="SignalP"/>
    </source>
</evidence>
<dbReference type="InterPro" id="IPR000372">
    <property type="entry name" value="LRRNT"/>
</dbReference>
<evidence type="ECO:0000313" key="11">
    <source>
        <dbReference type="RefSeq" id="XP_021087185.2"/>
    </source>
</evidence>
<evidence type="ECO:0000259" key="8">
    <source>
        <dbReference type="SMART" id="SM00013"/>
    </source>
</evidence>
<feature type="transmembrane region" description="Helical" evidence="6">
    <location>
        <begin position="284"/>
        <end position="308"/>
    </location>
</feature>
<dbReference type="InterPro" id="IPR000483">
    <property type="entry name" value="Cys-rich_flank_reg_C"/>
</dbReference>
<name>A0A3Q0CYB5_MESAU</name>
<dbReference type="InterPro" id="IPR003591">
    <property type="entry name" value="Leu-rich_rpt_typical-subtyp"/>
</dbReference>
<keyword evidence="2 7" id="KW-0732">Signal</keyword>
<dbReference type="Proteomes" id="UP000886700">
    <property type="component" value="Unplaced"/>
</dbReference>
<evidence type="ECO:0000256" key="5">
    <source>
        <dbReference type="SAM" id="MobiDB-lite"/>
    </source>
</evidence>
<dbReference type="Pfam" id="PF00560">
    <property type="entry name" value="LRR_1"/>
    <property type="match status" value="1"/>
</dbReference>
<reference evidence="11" key="1">
    <citation type="submission" date="2025-08" db="UniProtKB">
        <authorList>
            <consortium name="RefSeq"/>
        </authorList>
    </citation>
    <scope>IDENTIFICATION</scope>
    <source>
        <tissue evidence="11">Liver</tissue>
    </source>
</reference>
<feature type="domain" description="LRRCT" evidence="9">
    <location>
        <begin position="180"/>
        <end position="233"/>
    </location>
</feature>
<dbReference type="PRINTS" id="PR00019">
    <property type="entry name" value="LEURICHRPT"/>
</dbReference>
<accession>A0A3Q0CYB5</accession>
<keyword evidence="6" id="KW-0472">Membrane</keyword>
<protein>
    <submittedName>
        <fullName evidence="11">Leucine-rich repeat and transmembrane domain-containing protein 1</fullName>
    </submittedName>
</protein>
<dbReference type="SMART" id="SM00082">
    <property type="entry name" value="LRRCT"/>
    <property type="match status" value="1"/>
</dbReference>
<dbReference type="GO" id="GO:0016020">
    <property type="term" value="C:membrane"/>
    <property type="evidence" value="ECO:0007669"/>
    <property type="project" value="UniProtKB-SubCell"/>
</dbReference>
<feature type="chain" id="PRO_5046410406" evidence="7">
    <location>
        <begin position="21"/>
        <end position="365"/>
    </location>
</feature>
<evidence type="ECO:0000256" key="2">
    <source>
        <dbReference type="ARBA" id="ARBA00022729"/>
    </source>
</evidence>
<proteinExistence type="predicted"/>
<feature type="compositionally biased region" description="Basic and acidic residues" evidence="5">
    <location>
        <begin position="346"/>
        <end position="358"/>
    </location>
</feature>
<dbReference type="AlphaFoldDB" id="A0A3Q0CYB5"/>
<dbReference type="InterPro" id="IPR001611">
    <property type="entry name" value="Leu-rich_rpt"/>
</dbReference>
<evidence type="ECO:0000256" key="4">
    <source>
        <dbReference type="ARBA" id="ARBA00023180"/>
    </source>
</evidence>
<dbReference type="Gene3D" id="3.80.10.10">
    <property type="entry name" value="Ribonuclease Inhibitor"/>
    <property type="match status" value="1"/>
</dbReference>
<keyword evidence="1" id="KW-0433">Leucine-rich repeat</keyword>
<feature type="compositionally biased region" description="Basic and acidic residues" evidence="5">
    <location>
        <begin position="329"/>
        <end position="339"/>
    </location>
</feature>
<dbReference type="PROSITE" id="PS51257">
    <property type="entry name" value="PROKAR_LIPOPROTEIN"/>
    <property type="match status" value="1"/>
</dbReference>
<evidence type="ECO:0000259" key="9">
    <source>
        <dbReference type="SMART" id="SM00082"/>
    </source>
</evidence>
<keyword evidence="6 11" id="KW-0812">Transmembrane</keyword>
<dbReference type="PROSITE" id="PS51450">
    <property type="entry name" value="LRR"/>
    <property type="match status" value="1"/>
</dbReference>
<keyword evidence="6" id="KW-1133">Transmembrane helix</keyword>
<feature type="domain" description="LRRNT" evidence="8">
    <location>
        <begin position="20"/>
        <end position="54"/>
    </location>
</feature>
<dbReference type="SUPFAM" id="SSF52058">
    <property type="entry name" value="L domain-like"/>
    <property type="match status" value="1"/>
</dbReference>
<evidence type="ECO:0000256" key="3">
    <source>
        <dbReference type="ARBA" id="ARBA00022737"/>
    </source>
</evidence>